<keyword evidence="3" id="KW-0547">Nucleotide-binding</keyword>
<dbReference type="GO" id="GO:0005524">
    <property type="term" value="F:ATP binding"/>
    <property type="evidence" value="ECO:0007669"/>
    <property type="project" value="UniProtKB-KW"/>
</dbReference>
<reference evidence="19" key="1">
    <citation type="submission" date="2018-05" db="EMBL/GenBank/DDBJ databases">
        <authorList>
            <person name="Lanie J.A."/>
            <person name="Ng W.-L."/>
            <person name="Kazmierczak K.M."/>
            <person name="Andrzejewski T.M."/>
            <person name="Davidsen T.M."/>
            <person name="Wayne K.J."/>
            <person name="Tettelin H."/>
            <person name="Glass J.I."/>
            <person name="Rusch D."/>
            <person name="Podicherti R."/>
            <person name="Tsui H.-C.T."/>
            <person name="Winkler M.E."/>
        </authorList>
    </citation>
    <scope>NUCLEOTIDE SEQUENCE</scope>
</reference>
<evidence type="ECO:0000256" key="15">
    <source>
        <dbReference type="ARBA" id="ARBA00049803"/>
    </source>
</evidence>
<keyword evidence="9" id="KW-0233">DNA recombination</keyword>
<dbReference type="GO" id="GO:0003677">
    <property type="term" value="F:DNA binding"/>
    <property type="evidence" value="ECO:0007669"/>
    <property type="project" value="UniProtKB-KW"/>
</dbReference>
<organism evidence="19">
    <name type="scientific">marine metagenome</name>
    <dbReference type="NCBI Taxonomy" id="408172"/>
    <lineage>
        <taxon>unclassified sequences</taxon>
        <taxon>metagenomes</taxon>
        <taxon>ecological metagenomes</taxon>
    </lineage>
</organism>
<evidence type="ECO:0000256" key="13">
    <source>
        <dbReference type="ARBA" id="ARBA00034808"/>
    </source>
</evidence>
<dbReference type="SUPFAM" id="SSF50249">
    <property type="entry name" value="Nucleic acid-binding proteins"/>
    <property type="match status" value="1"/>
</dbReference>
<dbReference type="Pfam" id="PF19833">
    <property type="entry name" value="RecG_dom3_C"/>
    <property type="match status" value="1"/>
</dbReference>
<dbReference type="Gene3D" id="2.40.50.140">
    <property type="entry name" value="Nucleic acid-binding proteins"/>
    <property type="match status" value="1"/>
</dbReference>
<dbReference type="Pfam" id="PF00271">
    <property type="entry name" value="Helicase_C"/>
    <property type="match status" value="1"/>
</dbReference>
<evidence type="ECO:0000256" key="2">
    <source>
        <dbReference type="ARBA" id="ARBA00017846"/>
    </source>
</evidence>
<evidence type="ECO:0000256" key="9">
    <source>
        <dbReference type="ARBA" id="ARBA00023172"/>
    </source>
</evidence>
<keyword evidence="8" id="KW-0238">DNA-binding</keyword>
<dbReference type="PROSITE" id="PS51192">
    <property type="entry name" value="HELICASE_ATP_BIND_1"/>
    <property type="match status" value="1"/>
</dbReference>
<evidence type="ECO:0000313" key="19">
    <source>
        <dbReference type="EMBL" id="SVB04049.1"/>
    </source>
</evidence>
<dbReference type="InterPro" id="IPR012340">
    <property type="entry name" value="NA-bd_OB-fold"/>
</dbReference>
<evidence type="ECO:0000256" key="16">
    <source>
        <dbReference type="ARBA" id="ARBA00049819"/>
    </source>
</evidence>
<dbReference type="CDD" id="cd17992">
    <property type="entry name" value="DEXHc_RecG"/>
    <property type="match status" value="1"/>
</dbReference>
<dbReference type="SMART" id="SM00490">
    <property type="entry name" value="HELICc"/>
    <property type="match status" value="1"/>
</dbReference>
<dbReference type="GO" id="GO:0016787">
    <property type="term" value="F:hydrolase activity"/>
    <property type="evidence" value="ECO:0007669"/>
    <property type="project" value="UniProtKB-KW"/>
</dbReference>
<keyword evidence="4" id="KW-0227">DNA damage</keyword>
<protein>
    <recommendedName>
        <fullName evidence="2">ATP-dependent DNA helicase RecG</fullName>
        <ecNumber evidence="13">5.6.2.4</ecNumber>
    </recommendedName>
    <alternativeName>
        <fullName evidence="15">DNA branch migration protein RecG</fullName>
    </alternativeName>
    <alternativeName>
        <fullName evidence="16">Probable DNA 3'-5' helicase RecG</fullName>
    </alternativeName>
</protein>
<dbReference type="Gene3D" id="3.40.50.300">
    <property type="entry name" value="P-loop containing nucleotide triphosphate hydrolases"/>
    <property type="match status" value="2"/>
</dbReference>
<dbReference type="GO" id="GO:0006310">
    <property type="term" value="P:DNA recombination"/>
    <property type="evidence" value="ECO:0007669"/>
    <property type="project" value="UniProtKB-KW"/>
</dbReference>
<dbReference type="InterPro" id="IPR004609">
    <property type="entry name" value="ATP-dep_DNA_helicase_RecG"/>
</dbReference>
<keyword evidence="10" id="KW-0234">DNA repair</keyword>
<dbReference type="GO" id="GO:0043138">
    <property type="term" value="F:3'-5' DNA helicase activity"/>
    <property type="evidence" value="ECO:0007669"/>
    <property type="project" value="UniProtKB-EC"/>
</dbReference>
<dbReference type="EC" id="5.6.2.4" evidence="13"/>
<evidence type="ECO:0000256" key="1">
    <source>
        <dbReference type="ARBA" id="ARBA00007504"/>
    </source>
</evidence>
<evidence type="ECO:0000256" key="6">
    <source>
        <dbReference type="ARBA" id="ARBA00022806"/>
    </source>
</evidence>
<gene>
    <name evidence="19" type="ORF">METZ01_LOCUS156903</name>
</gene>
<dbReference type="NCBIfam" id="NF008168">
    <property type="entry name" value="PRK10917.2-2"/>
    <property type="match status" value="1"/>
</dbReference>
<dbReference type="Pfam" id="PF00270">
    <property type="entry name" value="DEAD"/>
    <property type="match status" value="1"/>
</dbReference>
<accession>A0A382ARK7</accession>
<dbReference type="PANTHER" id="PTHR47964:SF1">
    <property type="entry name" value="ATP-DEPENDENT DNA HELICASE HOMOLOG RECG, CHLOROPLASTIC"/>
    <property type="match status" value="1"/>
</dbReference>
<dbReference type="SUPFAM" id="SSF52540">
    <property type="entry name" value="P-loop containing nucleoside triphosphate hydrolases"/>
    <property type="match status" value="2"/>
</dbReference>
<comment type="catalytic activity">
    <reaction evidence="12">
        <text>Couples ATP hydrolysis with the unwinding of duplex DNA by translocating in the 3'-5' direction.</text>
        <dbReference type="EC" id="5.6.2.4"/>
    </reaction>
</comment>
<dbReference type="InterPro" id="IPR033454">
    <property type="entry name" value="RecG_wedge"/>
</dbReference>
<sequence length="680" mass="76532">KKLNLKTVSDALFYLPFRYDDRSQVKTIIELTPNETFSFVGEVVDAAVIRIGRRRKIFEALVQDDSGFVRVKWFQFNETYMTEKIKAGRKFIFSGKPTHNKRGSGLEIIHPDTESQSDESANSLEIGCIVPIYYSTDGLHLKSLRTIMKNVVNGYKNLLEEFLPEKIIQRYKFPNRSEAIQRAHFPPNDASIKLLESFQDPSQARLIFEEFFLLQLALAFKKRNLGIEECGQPFKTRGKTIQKFIKLLKFDLTRAQKKVLGEIMNYLEKKEPMNLLLQGDVGSGKTVVALIALLTGVDNDCQVALMAPTELLAEQHFLSIGPFCEALNITIELVTSSGSTKEKSLILNSIEDGTTKVIVGTHALIQKKIAFLNLGLIVVDEQHRFGVLQREALSKKGLTPHVLIMTATPIPRSLALTLYGDMNVSFLDEFPPGRMPIETKLFYENTRDTAYALLEKEIKLGRQAYVVCPLIEESESIDLKAAINVSDELQSKKLLNFKVQLIHGKLKKEERQKIMAEFKSGAIDVLVATTVIEVGIDVPNATVMLIEHSERFGLAQLHQLRGRVGRGKHASKCLLIASHALTNDGKARLNAIVKSRDGFSIAEEDLRIRGPGDFTGTRQSGIPLLRAGNLLRDIKLLEISRREAIELIEKDPRLEASEHLKLKDALHNTFKNQMNLMKVI</sequence>
<evidence type="ECO:0000256" key="4">
    <source>
        <dbReference type="ARBA" id="ARBA00022763"/>
    </source>
</evidence>
<evidence type="ECO:0000256" key="12">
    <source>
        <dbReference type="ARBA" id="ARBA00034617"/>
    </source>
</evidence>
<evidence type="ECO:0000256" key="3">
    <source>
        <dbReference type="ARBA" id="ARBA00022741"/>
    </source>
</evidence>
<comment type="similarity">
    <text evidence="1">Belongs to the helicase family. RecG subfamily.</text>
</comment>
<evidence type="ECO:0000256" key="14">
    <source>
        <dbReference type="ARBA" id="ARBA00048988"/>
    </source>
</evidence>
<evidence type="ECO:0000256" key="10">
    <source>
        <dbReference type="ARBA" id="ARBA00023204"/>
    </source>
</evidence>
<keyword evidence="6" id="KW-0347">Helicase</keyword>
<feature type="non-terminal residue" evidence="19">
    <location>
        <position position="1"/>
    </location>
</feature>
<dbReference type="InterPro" id="IPR045562">
    <property type="entry name" value="RecG_dom3_C"/>
</dbReference>
<dbReference type="SMART" id="SM00487">
    <property type="entry name" value="DEXDc"/>
    <property type="match status" value="1"/>
</dbReference>
<dbReference type="PROSITE" id="PS51194">
    <property type="entry name" value="HELICASE_CTER"/>
    <property type="match status" value="1"/>
</dbReference>
<dbReference type="InterPro" id="IPR011545">
    <property type="entry name" value="DEAD/DEAH_box_helicase_dom"/>
</dbReference>
<evidence type="ECO:0000256" key="11">
    <source>
        <dbReference type="ARBA" id="ARBA00023235"/>
    </source>
</evidence>
<dbReference type="Pfam" id="PF17191">
    <property type="entry name" value="RecG_wedge"/>
    <property type="match status" value="1"/>
</dbReference>
<feature type="domain" description="Helicase ATP-binding" evidence="17">
    <location>
        <begin position="266"/>
        <end position="427"/>
    </location>
</feature>
<feature type="domain" description="Helicase C-terminal" evidence="18">
    <location>
        <begin position="446"/>
        <end position="612"/>
    </location>
</feature>
<dbReference type="InterPro" id="IPR047112">
    <property type="entry name" value="RecG/Mfd"/>
</dbReference>
<dbReference type="EMBL" id="UINC01026493">
    <property type="protein sequence ID" value="SVB04049.1"/>
    <property type="molecule type" value="Genomic_DNA"/>
</dbReference>
<evidence type="ECO:0000256" key="8">
    <source>
        <dbReference type="ARBA" id="ARBA00023125"/>
    </source>
</evidence>
<dbReference type="GO" id="GO:0006281">
    <property type="term" value="P:DNA repair"/>
    <property type="evidence" value="ECO:0007669"/>
    <property type="project" value="UniProtKB-KW"/>
</dbReference>
<dbReference type="AlphaFoldDB" id="A0A382ARK7"/>
<dbReference type="CDD" id="cd04488">
    <property type="entry name" value="RecG_wedge_OBF"/>
    <property type="match status" value="1"/>
</dbReference>
<keyword evidence="11" id="KW-0413">Isomerase</keyword>
<evidence type="ECO:0000256" key="5">
    <source>
        <dbReference type="ARBA" id="ARBA00022801"/>
    </source>
</evidence>
<dbReference type="NCBIfam" id="TIGR00643">
    <property type="entry name" value="recG"/>
    <property type="match status" value="1"/>
</dbReference>
<name>A0A382ARK7_9ZZZZ</name>
<dbReference type="InterPro" id="IPR001650">
    <property type="entry name" value="Helicase_C-like"/>
</dbReference>
<evidence type="ECO:0000259" key="17">
    <source>
        <dbReference type="PROSITE" id="PS51192"/>
    </source>
</evidence>
<evidence type="ECO:0000256" key="7">
    <source>
        <dbReference type="ARBA" id="ARBA00022840"/>
    </source>
</evidence>
<evidence type="ECO:0000259" key="18">
    <source>
        <dbReference type="PROSITE" id="PS51194"/>
    </source>
</evidence>
<keyword evidence="5" id="KW-0378">Hydrolase</keyword>
<comment type="catalytic activity">
    <reaction evidence="14">
        <text>ATP + H2O = ADP + phosphate + H(+)</text>
        <dbReference type="Rhea" id="RHEA:13065"/>
        <dbReference type="ChEBI" id="CHEBI:15377"/>
        <dbReference type="ChEBI" id="CHEBI:15378"/>
        <dbReference type="ChEBI" id="CHEBI:30616"/>
        <dbReference type="ChEBI" id="CHEBI:43474"/>
        <dbReference type="ChEBI" id="CHEBI:456216"/>
        <dbReference type="EC" id="5.6.2.4"/>
    </reaction>
</comment>
<dbReference type="InterPro" id="IPR027417">
    <property type="entry name" value="P-loop_NTPase"/>
</dbReference>
<proteinExistence type="inferred from homology"/>
<dbReference type="NCBIfam" id="NF008165">
    <property type="entry name" value="PRK10917.1-3"/>
    <property type="match status" value="1"/>
</dbReference>
<dbReference type="PANTHER" id="PTHR47964">
    <property type="entry name" value="ATP-DEPENDENT DNA HELICASE HOMOLOG RECG, CHLOROPLASTIC"/>
    <property type="match status" value="1"/>
</dbReference>
<dbReference type="InterPro" id="IPR014001">
    <property type="entry name" value="Helicase_ATP-bd"/>
</dbReference>
<keyword evidence="7" id="KW-0067">ATP-binding</keyword>